<name>A0ABV1X871_9ACTN</name>
<gene>
    <name evidence="4" type="ORF">ABT404_38135</name>
</gene>
<comment type="caution">
    <text evidence="4">The sequence shown here is derived from an EMBL/GenBank/DDBJ whole genome shotgun (WGS) entry which is preliminary data.</text>
</comment>
<sequence length="209" mass="21657">MNEDLNTYRTDTSGTSDLGTAGSAGRHRARRGISRAKLAGGAAALAGLGLVWAGTANASTPSTAKATPTCSAAALKATFGQQLAGGMNHQGVVITLRNLSGKTCALRGYPGLGLENSAHKAITTHTHWGNTWYAKDPGKKTLVLKDGQSAEAVIAWTHANTGTSGAVHASYLEITPPASTKHKTLAFHEWVDHADLSVTALARHINVTP</sequence>
<dbReference type="Pfam" id="PF14016">
    <property type="entry name" value="DUF4232"/>
    <property type="match status" value="1"/>
</dbReference>
<dbReference type="InterPro" id="IPR025326">
    <property type="entry name" value="DUF4232"/>
</dbReference>
<evidence type="ECO:0000256" key="1">
    <source>
        <dbReference type="SAM" id="MobiDB-lite"/>
    </source>
</evidence>
<evidence type="ECO:0000313" key="4">
    <source>
        <dbReference type="EMBL" id="MER7185217.1"/>
    </source>
</evidence>
<accession>A0ABV1X871</accession>
<evidence type="ECO:0000313" key="5">
    <source>
        <dbReference type="Proteomes" id="UP001474181"/>
    </source>
</evidence>
<proteinExistence type="predicted"/>
<feature type="compositionally biased region" description="Polar residues" evidence="1">
    <location>
        <begin position="1"/>
        <end position="18"/>
    </location>
</feature>
<keyword evidence="2" id="KW-0812">Transmembrane</keyword>
<organism evidence="4 5">
    <name type="scientific">Streptomyces hyaluromycini</name>
    <dbReference type="NCBI Taxonomy" id="1377993"/>
    <lineage>
        <taxon>Bacteria</taxon>
        <taxon>Bacillati</taxon>
        <taxon>Actinomycetota</taxon>
        <taxon>Actinomycetes</taxon>
        <taxon>Kitasatosporales</taxon>
        <taxon>Streptomycetaceae</taxon>
        <taxon>Streptomyces</taxon>
    </lineage>
</organism>
<feature type="transmembrane region" description="Helical" evidence="2">
    <location>
        <begin position="36"/>
        <end position="55"/>
    </location>
</feature>
<dbReference type="Proteomes" id="UP001474181">
    <property type="component" value="Unassembled WGS sequence"/>
</dbReference>
<keyword evidence="2" id="KW-0472">Membrane</keyword>
<evidence type="ECO:0000259" key="3">
    <source>
        <dbReference type="Pfam" id="PF14016"/>
    </source>
</evidence>
<evidence type="ECO:0000256" key="2">
    <source>
        <dbReference type="SAM" id="Phobius"/>
    </source>
</evidence>
<keyword evidence="5" id="KW-1185">Reference proteome</keyword>
<feature type="region of interest" description="Disordered" evidence="1">
    <location>
        <begin position="1"/>
        <end position="28"/>
    </location>
</feature>
<protein>
    <submittedName>
        <fullName evidence="4">DUF4232 domain-containing protein</fullName>
    </submittedName>
</protein>
<reference evidence="4 5" key="1">
    <citation type="submission" date="2024-06" db="EMBL/GenBank/DDBJ databases">
        <title>The Natural Products Discovery Center: Release of the First 8490 Sequenced Strains for Exploring Actinobacteria Biosynthetic Diversity.</title>
        <authorList>
            <person name="Kalkreuter E."/>
            <person name="Kautsar S.A."/>
            <person name="Yang D."/>
            <person name="Bader C.D."/>
            <person name="Teijaro C.N."/>
            <person name="Fluegel L."/>
            <person name="Davis C.M."/>
            <person name="Simpson J.R."/>
            <person name="Lauterbach L."/>
            <person name="Steele A.D."/>
            <person name="Gui C."/>
            <person name="Meng S."/>
            <person name="Li G."/>
            <person name="Viehrig K."/>
            <person name="Ye F."/>
            <person name="Su P."/>
            <person name="Kiefer A.F."/>
            <person name="Nichols A."/>
            <person name="Cepeda A.J."/>
            <person name="Yan W."/>
            <person name="Fan B."/>
            <person name="Jiang Y."/>
            <person name="Adhikari A."/>
            <person name="Zheng C.-J."/>
            <person name="Schuster L."/>
            <person name="Cowan T.M."/>
            <person name="Smanski M.J."/>
            <person name="Chevrette M.G."/>
            <person name="De Carvalho L.P.S."/>
            <person name="Shen B."/>
        </authorList>
    </citation>
    <scope>NUCLEOTIDE SEQUENCE [LARGE SCALE GENOMIC DNA]</scope>
    <source>
        <strain evidence="4 5">NPDC000234</strain>
    </source>
</reference>
<dbReference type="RefSeq" id="WP_350787940.1">
    <property type="nucleotide sequence ID" value="NZ_JBEPEK010000414.1"/>
</dbReference>
<dbReference type="EMBL" id="JBEPEK010000414">
    <property type="protein sequence ID" value="MER7185217.1"/>
    <property type="molecule type" value="Genomic_DNA"/>
</dbReference>
<feature type="domain" description="DUF4232" evidence="3">
    <location>
        <begin position="70"/>
        <end position="200"/>
    </location>
</feature>
<keyword evidence="2" id="KW-1133">Transmembrane helix</keyword>